<dbReference type="EMBL" id="MFVT01000028">
    <property type="protein sequence ID" value="OGJ03190.1"/>
    <property type="molecule type" value="Genomic_DNA"/>
</dbReference>
<proteinExistence type="predicted"/>
<gene>
    <name evidence="1" type="ORF">A3F97_00285</name>
</gene>
<evidence type="ECO:0000313" key="1">
    <source>
        <dbReference type="EMBL" id="OGJ03190.1"/>
    </source>
</evidence>
<accession>A0A1F6YA34</accession>
<organism evidence="1 2">
    <name type="scientific">Candidatus Nomurabacteria bacterium RIFCSPLOWO2_12_FULL_41_10</name>
    <dbReference type="NCBI Taxonomy" id="1801795"/>
    <lineage>
        <taxon>Bacteria</taxon>
        <taxon>Candidatus Nomuraibacteriota</taxon>
    </lineage>
</organism>
<protein>
    <submittedName>
        <fullName evidence="1">Uncharacterized protein</fullName>
    </submittedName>
</protein>
<sequence>MKPNPSAPLFSRERSGKRVAEKTKPCKAGCGVVIEKGATCYRLVPDITSAKSPLFGDYCSESCAGRALWMAVGQKCTIH</sequence>
<dbReference type="AlphaFoldDB" id="A0A1F6YA34"/>
<reference evidence="1 2" key="1">
    <citation type="journal article" date="2016" name="Nat. Commun.">
        <title>Thousands of microbial genomes shed light on interconnected biogeochemical processes in an aquifer system.</title>
        <authorList>
            <person name="Anantharaman K."/>
            <person name="Brown C.T."/>
            <person name="Hug L.A."/>
            <person name="Sharon I."/>
            <person name="Castelle C.J."/>
            <person name="Probst A.J."/>
            <person name="Thomas B.C."/>
            <person name="Singh A."/>
            <person name="Wilkins M.J."/>
            <person name="Karaoz U."/>
            <person name="Brodie E.L."/>
            <person name="Williams K.H."/>
            <person name="Hubbard S.S."/>
            <person name="Banfield J.F."/>
        </authorList>
    </citation>
    <scope>NUCLEOTIDE SEQUENCE [LARGE SCALE GENOMIC DNA]</scope>
</reference>
<dbReference type="Proteomes" id="UP000176826">
    <property type="component" value="Unassembled WGS sequence"/>
</dbReference>
<comment type="caution">
    <text evidence="1">The sequence shown here is derived from an EMBL/GenBank/DDBJ whole genome shotgun (WGS) entry which is preliminary data.</text>
</comment>
<evidence type="ECO:0000313" key="2">
    <source>
        <dbReference type="Proteomes" id="UP000176826"/>
    </source>
</evidence>
<name>A0A1F6YA34_9BACT</name>